<dbReference type="Proteomes" id="UP000471152">
    <property type="component" value="Unassembled WGS sequence"/>
</dbReference>
<dbReference type="InterPro" id="IPR035472">
    <property type="entry name" value="RpiR-like_SIS"/>
</dbReference>
<dbReference type="GO" id="GO:0003700">
    <property type="term" value="F:DNA-binding transcription factor activity"/>
    <property type="evidence" value="ECO:0007669"/>
    <property type="project" value="InterPro"/>
</dbReference>
<dbReference type="Gene3D" id="3.40.50.10490">
    <property type="entry name" value="Glucose-6-phosphate isomerase like protein, domain 1"/>
    <property type="match status" value="1"/>
</dbReference>
<dbReference type="PANTHER" id="PTHR30514:SF18">
    <property type="entry name" value="RPIR-FAMILY TRANSCRIPTIONAL REGULATOR"/>
    <property type="match status" value="1"/>
</dbReference>
<dbReference type="InterPro" id="IPR036388">
    <property type="entry name" value="WH-like_DNA-bd_sf"/>
</dbReference>
<dbReference type="InterPro" id="IPR046348">
    <property type="entry name" value="SIS_dom_sf"/>
</dbReference>
<keyword evidence="3" id="KW-0804">Transcription</keyword>
<dbReference type="InterPro" id="IPR047640">
    <property type="entry name" value="RpiR-like"/>
</dbReference>
<dbReference type="GO" id="GO:0097367">
    <property type="term" value="F:carbohydrate derivative binding"/>
    <property type="evidence" value="ECO:0007669"/>
    <property type="project" value="InterPro"/>
</dbReference>
<dbReference type="InterPro" id="IPR001347">
    <property type="entry name" value="SIS_dom"/>
</dbReference>
<evidence type="ECO:0000256" key="1">
    <source>
        <dbReference type="ARBA" id="ARBA00023015"/>
    </source>
</evidence>
<reference evidence="7 9" key="1">
    <citation type="submission" date="2020-01" db="EMBL/GenBank/DDBJ databases">
        <title>the WGS Modestobacter muralis CPCC 204518.</title>
        <authorList>
            <person name="Jiang Z."/>
        </authorList>
    </citation>
    <scope>NUCLEOTIDE SEQUENCE [LARGE SCALE GENOMIC DNA]</scope>
    <source>
        <strain evidence="7 9">DSM 100205</strain>
    </source>
</reference>
<evidence type="ECO:0000256" key="2">
    <source>
        <dbReference type="ARBA" id="ARBA00023125"/>
    </source>
</evidence>
<dbReference type="PROSITE" id="PS51071">
    <property type="entry name" value="HTH_RPIR"/>
    <property type="match status" value="1"/>
</dbReference>
<sequence>MTPIRDEVFARMDELTPAEKKVARSLLANYPSAGLASAATLARTAGTSTPTVLRLVARIGIGSYPEFQERLREEVTQRLNSPLSRASGRLTGEGDGTLFQRSITQRLGLVERLAATVPPSEFDAAVTLLATPARSIVVSGGYFSRFVGQVLALQLDQLVPGVEFAGEPLGRDIGRYLSMGRDSVAVVFDLRRHELPAKRLAALAKQQGASVIVITDEELSPAADTADVVLPIAVDGVPFDSFAGLVVLVEALVEGVFQRVGATGLDRMRQWEESVVIHRAFRAGPEPEPDEDDESVDDDEEDRDE</sequence>
<dbReference type="PANTHER" id="PTHR30514">
    <property type="entry name" value="GLUCOKINASE"/>
    <property type="match status" value="1"/>
</dbReference>
<protein>
    <submittedName>
        <fullName evidence="7">MurR/RpiR family transcriptional regulator</fullName>
    </submittedName>
</protein>
<gene>
    <name evidence="8" type="ORF">G3R41_01160</name>
    <name evidence="7" type="ORF">GCU67_01160</name>
</gene>
<proteinExistence type="predicted"/>
<keyword evidence="1" id="KW-0805">Transcription regulation</keyword>
<evidence type="ECO:0000313" key="9">
    <source>
        <dbReference type="Proteomes" id="UP000468828"/>
    </source>
</evidence>
<evidence type="ECO:0000256" key="3">
    <source>
        <dbReference type="ARBA" id="ARBA00023163"/>
    </source>
</evidence>
<evidence type="ECO:0000256" key="4">
    <source>
        <dbReference type="SAM" id="MobiDB-lite"/>
    </source>
</evidence>
<evidence type="ECO:0000313" key="7">
    <source>
        <dbReference type="EMBL" id="NEK92783.1"/>
    </source>
</evidence>
<evidence type="ECO:0000313" key="8">
    <source>
        <dbReference type="EMBL" id="NEN49550.1"/>
    </source>
</evidence>
<keyword evidence="2" id="KW-0238">DNA-binding</keyword>
<evidence type="ECO:0000259" key="6">
    <source>
        <dbReference type="PROSITE" id="PS51464"/>
    </source>
</evidence>
<dbReference type="SUPFAM" id="SSF53697">
    <property type="entry name" value="SIS domain"/>
    <property type="match status" value="1"/>
</dbReference>
<dbReference type="InterPro" id="IPR009057">
    <property type="entry name" value="Homeodomain-like_sf"/>
</dbReference>
<reference evidence="8 10" key="2">
    <citation type="submission" date="2020-02" db="EMBL/GenBank/DDBJ databases">
        <title>The WGS of Modestobacter muralis DSM 100205.</title>
        <authorList>
            <person name="Jiang Z."/>
        </authorList>
    </citation>
    <scope>NUCLEOTIDE SEQUENCE [LARGE SCALE GENOMIC DNA]</scope>
    <source>
        <strain evidence="8 10">DSM 100205</strain>
    </source>
</reference>
<comment type="caution">
    <text evidence="7">The sequence shown here is derived from an EMBL/GenBank/DDBJ whole genome shotgun (WGS) entry which is preliminary data.</text>
</comment>
<dbReference type="Pfam" id="PF01418">
    <property type="entry name" value="HTH_6"/>
    <property type="match status" value="1"/>
</dbReference>
<feature type="compositionally biased region" description="Acidic residues" evidence="4">
    <location>
        <begin position="287"/>
        <end position="305"/>
    </location>
</feature>
<accession>A0A6P0EPT4</accession>
<keyword evidence="9" id="KW-1185">Reference proteome</keyword>
<evidence type="ECO:0000259" key="5">
    <source>
        <dbReference type="PROSITE" id="PS51071"/>
    </source>
</evidence>
<dbReference type="RefSeq" id="WP_163609213.1">
    <property type="nucleotide sequence ID" value="NZ_JAAGWB010000004.1"/>
</dbReference>
<dbReference type="GO" id="GO:0003677">
    <property type="term" value="F:DNA binding"/>
    <property type="evidence" value="ECO:0007669"/>
    <property type="project" value="UniProtKB-KW"/>
</dbReference>
<dbReference type="GO" id="GO:1901135">
    <property type="term" value="P:carbohydrate derivative metabolic process"/>
    <property type="evidence" value="ECO:0007669"/>
    <property type="project" value="InterPro"/>
</dbReference>
<feature type="domain" description="SIS" evidence="6">
    <location>
        <begin position="125"/>
        <end position="262"/>
    </location>
</feature>
<dbReference type="Proteomes" id="UP000468828">
    <property type="component" value="Unassembled WGS sequence"/>
</dbReference>
<dbReference type="SUPFAM" id="SSF46689">
    <property type="entry name" value="Homeodomain-like"/>
    <property type="match status" value="1"/>
</dbReference>
<dbReference type="Gene3D" id="1.10.10.10">
    <property type="entry name" value="Winged helix-like DNA-binding domain superfamily/Winged helix DNA-binding domain"/>
    <property type="match status" value="1"/>
</dbReference>
<name>A0A6P0EPT4_9ACTN</name>
<dbReference type="Pfam" id="PF01380">
    <property type="entry name" value="SIS"/>
    <property type="match status" value="1"/>
</dbReference>
<dbReference type="EMBL" id="JAAGWB010000004">
    <property type="protein sequence ID" value="NEN49550.1"/>
    <property type="molecule type" value="Genomic_DNA"/>
</dbReference>
<evidence type="ECO:0000313" key="10">
    <source>
        <dbReference type="Proteomes" id="UP000471152"/>
    </source>
</evidence>
<dbReference type="CDD" id="cd05013">
    <property type="entry name" value="SIS_RpiR"/>
    <property type="match status" value="1"/>
</dbReference>
<dbReference type="AlphaFoldDB" id="A0A6P0EPT4"/>
<organism evidence="7 9">
    <name type="scientific">Modestobacter muralis</name>
    <dbReference type="NCBI Taxonomy" id="1608614"/>
    <lineage>
        <taxon>Bacteria</taxon>
        <taxon>Bacillati</taxon>
        <taxon>Actinomycetota</taxon>
        <taxon>Actinomycetes</taxon>
        <taxon>Geodermatophilales</taxon>
        <taxon>Geodermatophilaceae</taxon>
        <taxon>Modestobacter</taxon>
    </lineage>
</organism>
<dbReference type="EMBL" id="JAAGWH010000004">
    <property type="protein sequence ID" value="NEK92783.1"/>
    <property type="molecule type" value="Genomic_DNA"/>
</dbReference>
<dbReference type="InterPro" id="IPR000281">
    <property type="entry name" value="HTH_RpiR"/>
</dbReference>
<feature type="domain" description="HTH rpiR-type" evidence="5">
    <location>
        <begin position="2"/>
        <end position="78"/>
    </location>
</feature>
<feature type="region of interest" description="Disordered" evidence="4">
    <location>
        <begin position="280"/>
        <end position="305"/>
    </location>
</feature>
<dbReference type="PROSITE" id="PS51464">
    <property type="entry name" value="SIS"/>
    <property type="match status" value="1"/>
</dbReference>